<sequence>MRHRKIVEEYYSDINNLADLLSKLVNSYRLLIGGVGELNGIALAHKKSVKDALERANDLGHVIDDIIDVLDKSKYIYLDYCKLRSQVIECKIQAQYIQTEIDEELKLDNNEKDHD</sequence>
<organism evidence="1 2">
    <name type="scientific">Clostridium thailandense</name>
    <dbReference type="NCBI Taxonomy" id="2794346"/>
    <lineage>
        <taxon>Bacteria</taxon>
        <taxon>Bacillati</taxon>
        <taxon>Bacillota</taxon>
        <taxon>Clostridia</taxon>
        <taxon>Eubacteriales</taxon>
        <taxon>Clostridiaceae</taxon>
        <taxon>Clostridium</taxon>
    </lineage>
</organism>
<dbReference type="RefSeq" id="WP_218319189.1">
    <property type="nucleotide sequence ID" value="NZ_JAEEGC010000019.1"/>
</dbReference>
<reference evidence="1" key="1">
    <citation type="submission" date="2020-12" db="EMBL/GenBank/DDBJ databases">
        <title>Clostridium thailandense sp. nov., a novel acetogenic bacterium isolated from peat land soil in Thailand.</title>
        <authorList>
            <person name="Chaikitkaew S."/>
            <person name="Birkeland N.K."/>
        </authorList>
    </citation>
    <scope>NUCLEOTIDE SEQUENCE</scope>
    <source>
        <strain evidence="1">PL3</strain>
    </source>
</reference>
<dbReference type="Proteomes" id="UP000694308">
    <property type="component" value="Unassembled WGS sequence"/>
</dbReference>
<dbReference type="EMBL" id="JAEEGC010000019">
    <property type="protein sequence ID" value="MBV7272156.1"/>
    <property type="molecule type" value="Genomic_DNA"/>
</dbReference>
<proteinExistence type="predicted"/>
<evidence type="ECO:0000313" key="1">
    <source>
        <dbReference type="EMBL" id="MBV7272156.1"/>
    </source>
</evidence>
<evidence type="ECO:0000313" key="2">
    <source>
        <dbReference type="Proteomes" id="UP000694308"/>
    </source>
</evidence>
<gene>
    <name evidence="1" type="ORF">I6U48_04390</name>
</gene>
<protein>
    <submittedName>
        <fullName evidence="1">Uncharacterized protein</fullName>
    </submittedName>
</protein>
<comment type="caution">
    <text evidence="1">The sequence shown here is derived from an EMBL/GenBank/DDBJ whole genome shotgun (WGS) entry which is preliminary data.</text>
</comment>
<name>A0A949TRT8_9CLOT</name>
<keyword evidence="2" id="KW-1185">Reference proteome</keyword>
<dbReference type="AlphaFoldDB" id="A0A949TRT8"/>
<accession>A0A949TRT8</accession>